<evidence type="ECO:0000313" key="1">
    <source>
        <dbReference type="EMBL" id="CBJ82789.1"/>
    </source>
</evidence>
<proteinExistence type="predicted"/>
<dbReference type="HOGENOM" id="CLU_3319372_0_0_6"/>
<gene>
    <name evidence="1" type="ordered locus">XBJ1_3671</name>
</gene>
<dbReference type="Proteomes" id="UP000002045">
    <property type="component" value="Chromosome"/>
</dbReference>
<dbReference type="KEGG" id="xbo:XBJ1_3671"/>
<dbReference type="EMBL" id="FN667741">
    <property type="protein sequence ID" value="CBJ82789.1"/>
    <property type="molecule type" value="Genomic_DNA"/>
</dbReference>
<accession>D3V560</accession>
<evidence type="ECO:0000313" key="2">
    <source>
        <dbReference type="Proteomes" id="UP000002045"/>
    </source>
</evidence>
<sequence length="39" mass="4558">MVVARIAGFIVVTRRFMKEKLFNISYSRGRFLDNQGLSH</sequence>
<name>D3V560_XENBS</name>
<dbReference type="STRING" id="406818.XBJ1_3671"/>
<organism evidence="1 2">
    <name type="scientific">Xenorhabdus bovienii (strain SS-2004)</name>
    <name type="common">Xenorhabdus nematophila subsp. bovienii</name>
    <dbReference type="NCBI Taxonomy" id="406818"/>
    <lineage>
        <taxon>Bacteria</taxon>
        <taxon>Pseudomonadati</taxon>
        <taxon>Pseudomonadota</taxon>
        <taxon>Gammaproteobacteria</taxon>
        <taxon>Enterobacterales</taxon>
        <taxon>Morganellaceae</taxon>
        <taxon>Xenorhabdus</taxon>
    </lineage>
</organism>
<protein>
    <submittedName>
        <fullName evidence="1">Uncharacterized protein</fullName>
    </submittedName>
</protein>
<reference evidence="1" key="1">
    <citation type="journal article" date="2011" name="PLoS ONE">
        <title>The entomopathogenic bacterial endosymbionts xenorhabdus and photorhabdus: convergent lifestyles from divergent genomes.</title>
        <authorList>
            <person name="Chaston J.M."/>
            <person name="Suen G."/>
            <person name="Tucker S.L."/>
            <person name="Andersen A.W."/>
            <person name="Bhasin A."/>
            <person name="Bode E."/>
            <person name="Bode H.B."/>
            <person name="Brachmann A.O."/>
            <person name="Cowles C.E."/>
            <person name="Cowles K.N."/>
            <person name="Darby C."/>
            <person name="de Leon L."/>
            <person name="Drace K."/>
            <person name="Du Z."/>
            <person name="Givaudan A."/>
            <person name="Herbert Tran E.E."/>
            <person name="Jewell K.A."/>
            <person name="Knack J.J."/>
            <person name="Krasomil-Osterfeld K.C."/>
            <person name="Kukor R."/>
            <person name="Lanois A."/>
            <person name="Latreille P."/>
            <person name="Leimgruber N.K."/>
            <person name="Lipke C.M."/>
            <person name="Liu R."/>
            <person name="Lu X."/>
            <person name="Martens E.C."/>
            <person name="Marri P.R."/>
            <person name="Medigue C."/>
            <person name="Menard M.L."/>
            <person name="Miller N.M."/>
            <person name="Morales-Soto N."/>
            <person name="Norton S."/>
            <person name="Ogier J.C."/>
            <person name="Orchard S.S."/>
            <person name="Park D."/>
            <person name="Park Y."/>
            <person name="Qurollo B.A."/>
            <person name="Sugar D.R."/>
            <person name="Richards G.R."/>
            <person name="Rouy Z."/>
            <person name="Slominski B."/>
            <person name="Slominski K."/>
            <person name="Snyder H."/>
            <person name="Tjaden B.C."/>
            <person name="van der Hoeven R."/>
            <person name="Welch R.D."/>
            <person name="Wheeler C."/>
            <person name="Xiang B."/>
            <person name="Barbazuk B."/>
            <person name="Gaudriault S."/>
            <person name="Goodner B."/>
            <person name="Slater S.C."/>
            <person name="Forst S."/>
            <person name="Goldman B.S."/>
            <person name="Goodrich-Blair H."/>
        </authorList>
    </citation>
    <scope>NUCLEOTIDE SEQUENCE [LARGE SCALE GENOMIC DNA]</scope>
    <source>
        <strain evidence="1">SS-2004</strain>
    </source>
</reference>
<dbReference type="AlphaFoldDB" id="D3V560"/>